<feature type="region of interest" description="Disordered" evidence="6">
    <location>
        <begin position="186"/>
        <end position="228"/>
    </location>
</feature>
<evidence type="ECO:0000313" key="10">
    <source>
        <dbReference type="EMBL" id="ORZ25767.1"/>
    </source>
</evidence>
<dbReference type="EC" id="5.2.1.8" evidence="2 5"/>
<evidence type="ECO:0000256" key="6">
    <source>
        <dbReference type="SAM" id="MobiDB-lite"/>
    </source>
</evidence>
<accession>A0A1X2J1N1</accession>
<keyword evidence="4 5" id="KW-0413">Isomerase</keyword>
<evidence type="ECO:0000313" key="11">
    <source>
        <dbReference type="Proteomes" id="UP000193560"/>
    </source>
</evidence>
<dbReference type="AlphaFoldDB" id="A0A1X2J1N1"/>
<dbReference type="PANTHER" id="PTHR45779:SF7">
    <property type="entry name" value="PEPTIDYLPROLYL ISOMERASE"/>
    <property type="match status" value="1"/>
</dbReference>
<gene>
    <name evidence="10" type="ORF">BCR42DRAFT_400883</name>
</gene>
<proteinExistence type="predicted"/>
<dbReference type="PANTHER" id="PTHR45779">
    <property type="entry name" value="PEPTIDYLPROLYL ISOMERASE"/>
    <property type="match status" value="1"/>
</dbReference>
<evidence type="ECO:0000256" key="8">
    <source>
        <dbReference type="SAM" id="SignalP"/>
    </source>
</evidence>
<comment type="catalytic activity">
    <reaction evidence="1 5">
        <text>[protein]-peptidylproline (omega=180) = [protein]-peptidylproline (omega=0)</text>
        <dbReference type="Rhea" id="RHEA:16237"/>
        <dbReference type="Rhea" id="RHEA-COMP:10747"/>
        <dbReference type="Rhea" id="RHEA-COMP:10748"/>
        <dbReference type="ChEBI" id="CHEBI:83833"/>
        <dbReference type="ChEBI" id="CHEBI:83834"/>
        <dbReference type="EC" id="5.2.1.8"/>
    </reaction>
</comment>
<reference evidence="10 11" key="1">
    <citation type="submission" date="2016-07" db="EMBL/GenBank/DDBJ databases">
        <title>Pervasive Adenine N6-methylation of Active Genes in Fungi.</title>
        <authorList>
            <consortium name="DOE Joint Genome Institute"/>
            <person name="Mondo S.J."/>
            <person name="Dannebaum R.O."/>
            <person name="Kuo R.C."/>
            <person name="Labutti K."/>
            <person name="Haridas S."/>
            <person name="Kuo A."/>
            <person name="Salamov A."/>
            <person name="Ahrendt S.R."/>
            <person name="Lipzen A."/>
            <person name="Sullivan W."/>
            <person name="Andreopoulos W.B."/>
            <person name="Clum A."/>
            <person name="Lindquist E."/>
            <person name="Daum C."/>
            <person name="Ramamoorthy G.K."/>
            <person name="Gryganskyi A."/>
            <person name="Culley D."/>
            <person name="Magnuson J.K."/>
            <person name="James T.Y."/>
            <person name="O'Malley M.A."/>
            <person name="Stajich J.E."/>
            <person name="Spatafora J.W."/>
            <person name="Visel A."/>
            <person name="Grigoriev I.V."/>
        </authorList>
    </citation>
    <scope>NUCLEOTIDE SEQUENCE [LARGE SCALE GENOMIC DNA]</scope>
    <source>
        <strain evidence="10 11">NRRL 1336</strain>
    </source>
</reference>
<dbReference type="EMBL" id="MCGE01000001">
    <property type="protein sequence ID" value="ORZ25767.1"/>
    <property type="molecule type" value="Genomic_DNA"/>
</dbReference>
<dbReference type="Gene3D" id="3.10.50.40">
    <property type="match status" value="1"/>
</dbReference>
<keyword evidence="3 5" id="KW-0697">Rotamase</keyword>
<dbReference type="SUPFAM" id="SSF54534">
    <property type="entry name" value="FKBP-like"/>
    <property type="match status" value="1"/>
</dbReference>
<dbReference type="Pfam" id="PF00254">
    <property type="entry name" value="FKBP_C"/>
    <property type="match status" value="1"/>
</dbReference>
<organism evidence="10 11">
    <name type="scientific">Absidia repens</name>
    <dbReference type="NCBI Taxonomy" id="90262"/>
    <lineage>
        <taxon>Eukaryota</taxon>
        <taxon>Fungi</taxon>
        <taxon>Fungi incertae sedis</taxon>
        <taxon>Mucoromycota</taxon>
        <taxon>Mucoromycotina</taxon>
        <taxon>Mucoromycetes</taxon>
        <taxon>Mucorales</taxon>
        <taxon>Cunninghamellaceae</taxon>
        <taxon>Absidia</taxon>
    </lineage>
</organism>
<keyword evidence="8" id="KW-0732">Signal</keyword>
<comment type="caution">
    <text evidence="10">The sequence shown here is derived from an EMBL/GenBank/DDBJ whole genome shotgun (WGS) entry which is preliminary data.</text>
</comment>
<protein>
    <recommendedName>
        <fullName evidence="2 5">peptidylprolyl isomerase</fullName>
        <ecNumber evidence="2 5">5.2.1.8</ecNumber>
    </recommendedName>
</protein>
<evidence type="ECO:0000256" key="2">
    <source>
        <dbReference type="ARBA" id="ARBA00013194"/>
    </source>
</evidence>
<dbReference type="PROSITE" id="PS50059">
    <property type="entry name" value="FKBP_PPIASE"/>
    <property type="match status" value="1"/>
</dbReference>
<evidence type="ECO:0000259" key="9">
    <source>
        <dbReference type="PROSITE" id="PS50059"/>
    </source>
</evidence>
<dbReference type="InterPro" id="IPR001179">
    <property type="entry name" value="PPIase_FKBP_dom"/>
</dbReference>
<feature type="signal peptide" evidence="8">
    <location>
        <begin position="1"/>
        <end position="17"/>
    </location>
</feature>
<dbReference type="GO" id="GO:0005783">
    <property type="term" value="C:endoplasmic reticulum"/>
    <property type="evidence" value="ECO:0007669"/>
    <property type="project" value="TreeGrafter"/>
</dbReference>
<dbReference type="Proteomes" id="UP000193560">
    <property type="component" value="Unassembled WGS sequence"/>
</dbReference>
<keyword evidence="7" id="KW-0812">Transmembrane</keyword>
<evidence type="ECO:0000256" key="5">
    <source>
        <dbReference type="PROSITE-ProRule" id="PRU00277"/>
    </source>
</evidence>
<dbReference type="FunFam" id="3.10.50.40:FF:000006">
    <property type="entry name" value="Peptidyl-prolyl cis-trans isomerase"/>
    <property type="match status" value="1"/>
</dbReference>
<feature type="domain" description="PPIase FKBP-type" evidence="9">
    <location>
        <begin position="47"/>
        <end position="136"/>
    </location>
</feature>
<keyword evidence="7" id="KW-0472">Membrane</keyword>
<dbReference type="InterPro" id="IPR044609">
    <property type="entry name" value="FKBP2/11"/>
</dbReference>
<name>A0A1X2J1N1_9FUNG</name>
<evidence type="ECO:0000256" key="1">
    <source>
        <dbReference type="ARBA" id="ARBA00000971"/>
    </source>
</evidence>
<dbReference type="OrthoDB" id="1902587at2759"/>
<keyword evidence="7" id="KW-1133">Transmembrane helix</keyword>
<sequence length="228" mass="24952">MRVIPLLLASFTALISASTPKKPITSLQIGIKHRVPEELCTKRSHDGDTLSMHYTGTLYDTGAKFDSSLDRNEPLQFTLGTGQVIKGWDLGLKNMCVGEKRRLKIPPHLAYGSQGAGSAIPGNSALIFDVELVDVKPGHRAFDKARQGSQISSDDRFEQFKSPLFIISTAIVVSLFAVMYLHSRQSSTDNNKKTGKEPATTSTSTSTNDDTKNKSSPKKKNKDKARVD</sequence>
<dbReference type="STRING" id="90262.A0A1X2J1N1"/>
<dbReference type="InterPro" id="IPR046357">
    <property type="entry name" value="PPIase_dom_sf"/>
</dbReference>
<evidence type="ECO:0000256" key="7">
    <source>
        <dbReference type="SAM" id="Phobius"/>
    </source>
</evidence>
<keyword evidence="11" id="KW-1185">Reference proteome</keyword>
<feature type="compositionally biased region" description="Basic residues" evidence="6">
    <location>
        <begin position="215"/>
        <end position="228"/>
    </location>
</feature>
<evidence type="ECO:0000256" key="3">
    <source>
        <dbReference type="ARBA" id="ARBA00023110"/>
    </source>
</evidence>
<dbReference type="GO" id="GO:0003755">
    <property type="term" value="F:peptidyl-prolyl cis-trans isomerase activity"/>
    <property type="evidence" value="ECO:0007669"/>
    <property type="project" value="UniProtKB-KW"/>
</dbReference>
<feature type="chain" id="PRO_5013163096" description="peptidylprolyl isomerase" evidence="8">
    <location>
        <begin position="18"/>
        <end position="228"/>
    </location>
</feature>
<feature type="transmembrane region" description="Helical" evidence="7">
    <location>
        <begin position="164"/>
        <end position="183"/>
    </location>
</feature>
<evidence type="ECO:0000256" key="4">
    <source>
        <dbReference type="ARBA" id="ARBA00023235"/>
    </source>
</evidence>